<keyword evidence="5" id="KW-1185">Reference proteome</keyword>
<protein>
    <recommendedName>
        <fullName evidence="3">DUF8077 domain-containing protein</fullName>
    </recommendedName>
</protein>
<evidence type="ECO:0000256" key="1">
    <source>
        <dbReference type="SAM" id="MobiDB-lite"/>
    </source>
</evidence>
<evidence type="ECO:0000313" key="5">
    <source>
        <dbReference type="Proteomes" id="UP001642483"/>
    </source>
</evidence>
<reference evidence="4 5" key="1">
    <citation type="submission" date="2024-02" db="EMBL/GenBank/DDBJ databases">
        <authorList>
            <person name="Daric V."/>
            <person name="Darras S."/>
        </authorList>
    </citation>
    <scope>NUCLEOTIDE SEQUENCE [LARGE SCALE GENOMIC DNA]</scope>
</reference>
<evidence type="ECO:0000256" key="2">
    <source>
        <dbReference type="SAM" id="Phobius"/>
    </source>
</evidence>
<sequence>MYKVLRPRLYRISLLLRHNTEVPHCSMNKILVFLFCLVHGITGDFQSDSQANQLNVEFQYAKSEGWNSAVVEKFRQVLATYSSEYCGQNTSDCNMGTFDNFTESDVKILPKYPKTVKSTDSVLLFYVMLPKNTSLDTNSYFVLPKQTVVDIVGQNRAQLTSELQSSSELRHAFAFRVSYINNVLALDPDDDTLNIIITPIAFGVVLLMILIVISLEFSRSKQRKREVKLIQEEKLRQREISEHSVPKNGSPFQSGSSSVLQQTV</sequence>
<comment type="caution">
    <text evidence="4">The sequence shown here is derived from an EMBL/GenBank/DDBJ whole genome shotgun (WGS) entry which is preliminary data.</text>
</comment>
<organism evidence="4 5">
    <name type="scientific">Clavelina lepadiformis</name>
    <name type="common">Light-bulb sea squirt</name>
    <name type="synonym">Ascidia lepadiformis</name>
    <dbReference type="NCBI Taxonomy" id="159417"/>
    <lineage>
        <taxon>Eukaryota</taxon>
        <taxon>Metazoa</taxon>
        <taxon>Chordata</taxon>
        <taxon>Tunicata</taxon>
        <taxon>Ascidiacea</taxon>
        <taxon>Aplousobranchia</taxon>
        <taxon>Clavelinidae</taxon>
        <taxon>Clavelina</taxon>
    </lineage>
</organism>
<dbReference type="InterPro" id="IPR058390">
    <property type="entry name" value="DUF8077"/>
</dbReference>
<evidence type="ECO:0000313" key="4">
    <source>
        <dbReference type="EMBL" id="CAK8692894.1"/>
    </source>
</evidence>
<keyword evidence="2" id="KW-0812">Transmembrane</keyword>
<feature type="compositionally biased region" description="Polar residues" evidence="1">
    <location>
        <begin position="250"/>
        <end position="264"/>
    </location>
</feature>
<gene>
    <name evidence="4" type="ORF">CVLEPA_LOCUS26130</name>
</gene>
<keyword evidence="2" id="KW-0472">Membrane</keyword>
<accession>A0ABP0GQL0</accession>
<feature type="region of interest" description="Disordered" evidence="1">
    <location>
        <begin position="240"/>
        <end position="264"/>
    </location>
</feature>
<dbReference type="Proteomes" id="UP001642483">
    <property type="component" value="Unassembled WGS sequence"/>
</dbReference>
<keyword evidence="2" id="KW-1133">Transmembrane helix</keyword>
<dbReference type="Pfam" id="PF26284">
    <property type="entry name" value="DUF8077"/>
    <property type="match status" value="1"/>
</dbReference>
<dbReference type="EMBL" id="CAWYQH010000130">
    <property type="protein sequence ID" value="CAK8692894.1"/>
    <property type="molecule type" value="Genomic_DNA"/>
</dbReference>
<proteinExistence type="predicted"/>
<feature type="domain" description="DUF8077" evidence="3">
    <location>
        <begin position="68"/>
        <end position="163"/>
    </location>
</feature>
<evidence type="ECO:0000259" key="3">
    <source>
        <dbReference type="Pfam" id="PF26284"/>
    </source>
</evidence>
<feature type="transmembrane region" description="Helical" evidence="2">
    <location>
        <begin position="195"/>
        <end position="215"/>
    </location>
</feature>
<name>A0ABP0GQL0_CLALP</name>